<reference evidence="2" key="1">
    <citation type="submission" date="2023-06" db="EMBL/GenBank/DDBJ databases">
        <title>Genome-scale phylogeny and comparative genomics of the fungal order Sordariales.</title>
        <authorList>
            <consortium name="Lawrence Berkeley National Laboratory"/>
            <person name="Hensen N."/>
            <person name="Bonometti L."/>
            <person name="Westerberg I."/>
            <person name="Brannstrom I.O."/>
            <person name="Guillou S."/>
            <person name="Cros-Aarteil S."/>
            <person name="Calhoun S."/>
            <person name="Haridas S."/>
            <person name="Kuo A."/>
            <person name="Mondo S."/>
            <person name="Pangilinan J."/>
            <person name="Riley R."/>
            <person name="Labutti K."/>
            <person name="Andreopoulos B."/>
            <person name="Lipzen A."/>
            <person name="Chen C."/>
            <person name="Yanf M."/>
            <person name="Daum C."/>
            <person name="Ng V."/>
            <person name="Clum A."/>
            <person name="Steindorff A."/>
            <person name="Ohm R."/>
            <person name="Martin F."/>
            <person name="Silar P."/>
            <person name="Natvig D."/>
            <person name="Lalanne C."/>
            <person name="Gautier V."/>
            <person name="Ament-Velasquez S.L."/>
            <person name="Kruys A."/>
            <person name="Hutchinson M.I."/>
            <person name="Powell A.J."/>
            <person name="Barry K."/>
            <person name="Miller A.N."/>
            <person name="Grigoriev I.V."/>
            <person name="Debuchy R."/>
            <person name="Gladieux P."/>
            <person name="Thoren M.H."/>
            <person name="Johannesson H."/>
        </authorList>
    </citation>
    <scope>NUCLEOTIDE SEQUENCE</scope>
    <source>
        <strain evidence="2">CBS 540.89</strain>
    </source>
</reference>
<keyword evidence="3" id="KW-1185">Reference proteome</keyword>
<gene>
    <name evidence="2" type="ORF">B0T21DRAFT_358699</name>
</gene>
<protein>
    <submittedName>
        <fullName evidence="2">Uncharacterized protein</fullName>
    </submittedName>
</protein>
<comment type="caution">
    <text evidence="2">The sequence shown here is derived from an EMBL/GenBank/DDBJ whole genome shotgun (WGS) entry which is preliminary data.</text>
</comment>
<evidence type="ECO:0000313" key="2">
    <source>
        <dbReference type="EMBL" id="KAK0744937.1"/>
    </source>
</evidence>
<sequence>MEKYPPSSYSTTGEIRYLERLELYKTEKPYEVTFAPIHATDPNARKTNLSKHTCLVELRDFSSDRDSFSTDVQGFELDRFQTSLSASELQDVGTIESRYHTEAEAYLKQKYGADKVLIFDTTIREAQDEKAISRDHTAVLRNKQKMRPASDCHVDQSPGSVRRRVLHNFSDDGKSLLQNHRVQVINIWRPLVWPHHSNPLAVCDWRSTVSTDYTLSDHLTPVWEGESLQVYHNPDHRWWFAGRMEEDDVLLLKMYDSEAEKPNSSIAMCPPHCSFDWRDAGVTLAPRLSMEIRAIVFS</sequence>
<dbReference type="InterPro" id="IPR044053">
    <property type="entry name" value="AsaB-like"/>
</dbReference>
<dbReference type="PANTHER" id="PTHR34598:SF3">
    <property type="entry name" value="OXIDOREDUCTASE AN1597"/>
    <property type="match status" value="1"/>
</dbReference>
<dbReference type="AlphaFoldDB" id="A0AA40ET50"/>
<organism evidence="2 3">
    <name type="scientific">Apiosordaria backusii</name>
    <dbReference type="NCBI Taxonomy" id="314023"/>
    <lineage>
        <taxon>Eukaryota</taxon>
        <taxon>Fungi</taxon>
        <taxon>Dikarya</taxon>
        <taxon>Ascomycota</taxon>
        <taxon>Pezizomycotina</taxon>
        <taxon>Sordariomycetes</taxon>
        <taxon>Sordariomycetidae</taxon>
        <taxon>Sordariales</taxon>
        <taxon>Lasiosphaeriaceae</taxon>
        <taxon>Apiosordaria</taxon>
    </lineage>
</organism>
<dbReference type="NCBIfam" id="NF041278">
    <property type="entry name" value="CmcJ_NvfI_EfuI"/>
    <property type="match status" value="1"/>
</dbReference>
<accession>A0AA40ET50</accession>
<dbReference type="Proteomes" id="UP001172159">
    <property type="component" value="Unassembled WGS sequence"/>
</dbReference>
<dbReference type="GO" id="GO:0016491">
    <property type="term" value="F:oxidoreductase activity"/>
    <property type="evidence" value="ECO:0007669"/>
    <property type="project" value="InterPro"/>
</dbReference>
<evidence type="ECO:0000256" key="1">
    <source>
        <dbReference type="ARBA" id="ARBA00023604"/>
    </source>
</evidence>
<proteinExistence type="inferred from homology"/>
<dbReference type="PANTHER" id="PTHR34598">
    <property type="entry name" value="BLL6449 PROTEIN"/>
    <property type="match status" value="1"/>
</dbReference>
<dbReference type="EMBL" id="JAUKTV010000002">
    <property type="protein sequence ID" value="KAK0744937.1"/>
    <property type="molecule type" value="Genomic_DNA"/>
</dbReference>
<comment type="similarity">
    <text evidence="1">Belongs to the asaB hydroxylase/desaturase family.</text>
</comment>
<name>A0AA40ET50_9PEZI</name>
<evidence type="ECO:0000313" key="3">
    <source>
        <dbReference type="Proteomes" id="UP001172159"/>
    </source>
</evidence>